<reference evidence="2 3" key="1">
    <citation type="journal article" date="2019" name="Commun. Biol.">
        <title>The bagworm genome reveals a unique fibroin gene that provides high tensile strength.</title>
        <authorList>
            <person name="Kono N."/>
            <person name="Nakamura H."/>
            <person name="Ohtoshi R."/>
            <person name="Tomita M."/>
            <person name="Numata K."/>
            <person name="Arakawa K."/>
        </authorList>
    </citation>
    <scope>NUCLEOTIDE SEQUENCE [LARGE SCALE GENOMIC DNA]</scope>
</reference>
<organism evidence="2 3">
    <name type="scientific">Eumeta variegata</name>
    <name type="common">Bagworm moth</name>
    <name type="synonym">Eumeta japonica</name>
    <dbReference type="NCBI Taxonomy" id="151549"/>
    <lineage>
        <taxon>Eukaryota</taxon>
        <taxon>Metazoa</taxon>
        <taxon>Ecdysozoa</taxon>
        <taxon>Arthropoda</taxon>
        <taxon>Hexapoda</taxon>
        <taxon>Insecta</taxon>
        <taxon>Pterygota</taxon>
        <taxon>Neoptera</taxon>
        <taxon>Endopterygota</taxon>
        <taxon>Lepidoptera</taxon>
        <taxon>Glossata</taxon>
        <taxon>Ditrysia</taxon>
        <taxon>Tineoidea</taxon>
        <taxon>Psychidae</taxon>
        <taxon>Oiketicinae</taxon>
        <taxon>Eumeta</taxon>
    </lineage>
</organism>
<feature type="region of interest" description="Disordered" evidence="1">
    <location>
        <begin position="1"/>
        <end position="31"/>
    </location>
</feature>
<dbReference type="EMBL" id="BGZK01001158">
    <property type="protein sequence ID" value="GBP72861.1"/>
    <property type="molecule type" value="Genomic_DNA"/>
</dbReference>
<proteinExistence type="predicted"/>
<accession>A0A4C1Y993</accession>
<sequence>MKASKAVRLDSATNSSHALAPTPRSRPPSHKSWPVLWERATALTSQINSEHSPIIKAVPLRVACVRPLSLFYSDESADGMEERSFVPRSRSHARLRQNATMNQAFSCVQPVFIDL</sequence>
<name>A0A4C1Y993_EUMVA</name>
<dbReference type="AlphaFoldDB" id="A0A4C1Y993"/>
<dbReference type="OrthoDB" id="7510738at2759"/>
<gene>
    <name evidence="2" type="ORF">EVAR_48845_1</name>
</gene>
<evidence type="ECO:0000313" key="3">
    <source>
        <dbReference type="Proteomes" id="UP000299102"/>
    </source>
</evidence>
<keyword evidence="3" id="KW-1185">Reference proteome</keyword>
<evidence type="ECO:0000313" key="2">
    <source>
        <dbReference type="EMBL" id="GBP72861.1"/>
    </source>
</evidence>
<protein>
    <submittedName>
        <fullName evidence="2">Uncharacterized protein</fullName>
    </submittedName>
</protein>
<evidence type="ECO:0000256" key="1">
    <source>
        <dbReference type="SAM" id="MobiDB-lite"/>
    </source>
</evidence>
<comment type="caution">
    <text evidence="2">The sequence shown here is derived from an EMBL/GenBank/DDBJ whole genome shotgun (WGS) entry which is preliminary data.</text>
</comment>
<dbReference type="Proteomes" id="UP000299102">
    <property type="component" value="Unassembled WGS sequence"/>
</dbReference>